<organism evidence="1 2">
    <name type="scientific">Macrosiphum euphorbiae</name>
    <name type="common">potato aphid</name>
    <dbReference type="NCBI Taxonomy" id="13131"/>
    <lineage>
        <taxon>Eukaryota</taxon>
        <taxon>Metazoa</taxon>
        <taxon>Ecdysozoa</taxon>
        <taxon>Arthropoda</taxon>
        <taxon>Hexapoda</taxon>
        <taxon>Insecta</taxon>
        <taxon>Pterygota</taxon>
        <taxon>Neoptera</taxon>
        <taxon>Paraneoptera</taxon>
        <taxon>Hemiptera</taxon>
        <taxon>Sternorrhyncha</taxon>
        <taxon>Aphidomorpha</taxon>
        <taxon>Aphidoidea</taxon>
        <taxon>Aphididae</taxon>
        <taxon>Macrosiphini</taxon>
        <taxon>Macrosiphum</taxon>
    </lineage>
</organism>
<name>A0AAV0Y0W2_9HEMI</name>
<dbReference type="EMBL" id="CARXXK010001107">
    <property type="protein sequence ID" value="CAI6373638.1"/>
    <property type="molecule type" value="Genomic_DNA"/>
</dbReference>
<comment type="caution">
    <text evidence="1">The sequence shown here is derived from an EMBL/GenBank/DDBJ whole genome shotgun (WGS) entry which is preliminary data.</text>
</comment>
<dbReference type="Proteomes" id="UP001160148">
    <property type="component" value="Unassembled WGS sequence"/>
</dbReference>
<accession>A0AAV0Y0W2</accession>
<proteinExistence type="predicted"/>
<keyword evidence="2" id="KW-1185">Reference proteome</keyword>
<reference evidence="1 2" key="1">
    <citation type="submission" date="2023-01" db="EMBL/GenBank/DDBJ databases">
        <authorList>
            <person name="Whitehead M."/>
        </authorList>
    </citation>
    <scope>NUCLEOTIDE SEQUENCE [LARGE SCALE GENOMIC DNA]</scope>
</reference>
<evidence type="ECO:0000313" key="1">
    <source>
        <dbReference type="EMBL" id="CAI6373638.1"/>
    </source>
</evidence>
<protein>
    <recommendedName>
        <fullName evidence="3">Ankyrin repeat protein</fullName>
    </recommendedName>
</protein>
<dbReference type="AlphaFoldDB" id="A0AAV0Y0W2"/>
<sequence length="232" mass="27540">MNHIPYILNAAYCDTEKVLNILSLAKSNNDNYKTVCDLISNNKIKIPKLYRSIIMKLLRITPVTKKIVGEEFNNWLKSFLHTEVNTYVIIPDIAKRDYYDVLKFLKDGRGHISNRQNRLLADQCIYGYYLEIFFHHHCEERNKGNTNQTFKEIIEETFNITDTYGRVLQWVGRLWHEYKNIEKLSISIHRLYSHRTQIENLFKLYPELANDWKEPVTPTLNNIEDSLNNVNL</sequence>
<evidence type="ECO:0008006" key="3">
    <source>
        <dbReference type="Google" id="ProtNLM"/>
    </source>
</evidence>
<evidence type="ECO:0000313" key="2">
    <source>
        <dbReference type="Proteomes" id="UP001160148"/>
    </source>
</evidence>
<gene>
    <name evidence="1" type="ORF">MEUPH1_LOCUS27358</name>
</gene>